<evidence type="ECO:0000313" key="2">
    <source>
        <dbReference type="Proteomes" id="UP000308092"/>
    </source>
</evidence>
<reference evidence="1 2" key="1">
    <citation type="submission" date="2019-03" db="EMBL/GenBank/DDBJ databases">
        <title>The genome sequence of a newly discovered highly antifungal drug resistant Aspergillus species, Aspergillus tanneri NIH 1004.</title>
        <authorList>
            <person name="Mounaud S."/>
            <person name="Singh I."/>
            <person name="Joardar V."/>
            <person name="Pakala S."/>
            <person name="Pakala S."/>
            <person name="Venepally P."/>
            <person name="Hoover J."/>
            <person name="Nierman W."/>
            <person name="Chung J."/>
            <person name="Losada L."/>
        </authorList>
    </citation>
    <scope>NUCLEOTIDE SEQUENCE [LARGE SCALE GENOMIC DNA]</scope>
    <source>
        <strain evidence="1 2">NIH1004</strain>
    </source>
</reference>
<dbReference type="VEuPathDB" id="FungiDB:EYZ11_012460"/>
<keyword evidence="2" id="KW-1185">Reference proteome</keyword>
<protein>
    <submittedName>
        <fullName evidence="1">Uncharacterized protein</fullName>
    </submittedName>
</protein>
<organism evidence="1 2">
    <name type="scientific">Aspergillus tanneri</name>
    <dbReference type="NCBI Taxonomy" id="1220188"/>
    <lineage>
        <taxon>Eukaryota</taxon>
        <taxon>Fungi</taxon>
        <taxon>Dikarya</taxon>
        <taxon>Ascomycota</taxon>
        <taxon>Pezizomycotina</taxon>
        <taxon>Eurotiomycetes</taxon>
        <taxon>Eurotiomycetidae</taxon>
        <taxon>Eurotiales</taxon>
        <taxon>Aspergillaceae</taxon>
        <taxon>Aspergillus</taxon>
        <taxon>Aspergillus subgen. Circumdati</taxon>
    </lineage>
</organism>
<dbReference type="AlphaFoldDB" id="A0A4S3J0G2"/>
<evidence type="ECO:0000313" key="1">
    <source>
        <dbReference type="EMBL" id="THC88095.1"/>
    </source>
</evidence>
<comment type="caution">
    <text evidence="1">The sequence shown here is derived from an EMBL/GenBank/DDBJ whole genome shotgun (WGS) entry which is preliminary data.</text>
</comment>
<proteinExistence type="predicted"/>
<dbReference type="EMBL" id="SOSA01000940">
    <property type="protein sequence ID" value="THC88095.1"/>
    <property type="molecule type" value="Genomic_DNA"/>
</dbReference>
<name>A0A4S3J0G2_9EURO</name>
<accession>A0A4S3J0G2</accession>
<dbReference type="Proteomes" id="UP000308092">
    <property type="component" value="Unassembled WGS sequence"/>
</dbReference>
<gene>
    <name evidence="1" type="ORF">EYZ11_012460</name>
</gene>
<sequence>MPRRKRSVIEPVPDGAQASKQSATCLTCRLLDFANTPLRLLQQLHAQL</sequence>